<accession>A0ACC2PUH3</accession>
<comment type="caution">
    <text evidence="1">The sequence shown here is derived from an EMBL/GenBank/DDBJ whole genome shotgun (WGS) entry which is preliminary data.</text>
</comment>
<dbReference type="EMBL" id="CM056741">
    <property type="protein sequence ID" value="KAJ8686608.1"/>
    <property type="molecule type" value="Genomic_DNA"/>
</dbReference>
<evidence type="ECO:0000313" key="1">
    <source>
        <dbReference type="EMBL" id="KAJ8686608.1"/>
    </source>
</evidence>
<gene>
    <name evidence="1" type="ORF">QAD02_022402</name>
</gene>
<sequence length="473" mass="53567">MATCIDINSISSSQLQELVSKAKDWVLMNGICIRPKKKFDENTAEIAPFSLLPSSFPEKEFQRAMGLQVSLNKLMHKVAYDYEFLSETLKTTTRTDNFTSKLFNIYHTVHSEGLAQKLSLGLMRSDYMLHSDENNIIKLVEINTIASGLAGIAANISDYYRFILIQLGEPGKTAQIPKNSSDVGFAHGFIMAWRTYSKKEAAILFVVEEIESNIFDHRTLEFKIREMDPEIKIIRRSIRNLTELSYMGLNGELFVNDVEIAVVYFRTAYQPEAYPSEREWNLRLLIERSQAIKCPSIQYQLAGTKKVQQQLAVDGVLERFIKDQNEIDRIREIFVGTFSLDSDENGASAVSRALNDPRKYVLKPQREGGGNNLFGDEVASKLREMNEVERSAYILMERIKPPKQKNYLIQAGKDIKLQDCVSELGIFGVTLGDDRKLILNTTCDYLLRSKPADADEGGMMTGIGAIDTTYLIN</sequence>
<protein>
    <submittedName>
        <fullName evidence="1">Uncharacterized protein</fullName>
    </submittedName>
</protein>
<name>A0ACC2PUH3_9HYME</name>
<dbReference type="Proteomes" id="UP001239111">
    <property type="component" value="Chromosome 1"/>
</dbReference>
<proteinExistence type="predicted"/>
<evidence type="ECO:0000313" key="2">
    <source>
        <dbReference type="Proteomes" id="UP001239111"/>
    </source>
</evidence>
<reference evidence="1" key="1">
    <citation type="submission" date="2023-04" db="EMBL/GenBank/DDBJ databases">
        <title>A chromosome-level genome assembly of the parasitoid wasp Eretmocerus hayati.</title>
        <authorList>
            <person name="Zhong Y."/>
            <person name="Liu S."/>
            <person name="Liu Y."/>
        </authorList>
    </citation>
    <scope>NUCLEOTIDE SEQUENCE</scope>
    <source>
        <strain evidence="1">ZJU_SS_LIU_2023</strain>
    </source>
</reference>
<organism evidence="1 2">
    <name type="scientific">Eretmocerus hayati</name>
    <dbReference type="NCBI Taxonomy" id="131215"/>
    <lineage>
        <taxon>Eukaryota</taxon>
        <taxon>Metazoa</taxon>
        <taxon>Ecdysozoa</taxon>
        <taxon>Arthropoda</taxon>
        <taxon>Hexapoda</taxon>
        <taxon>Insecta</taxon>
        <taxon>Pterygota</taxon>
        <taxon>Neoptera</taxon>
        <taxon>Endopterygota</taxon>
        <taxon>Hymenoptera</taxon>
        <taxon>Apocrita</taxon>
        <taxon>Proctotrupomorpha</taxon>
        <taxon>Chalcidoidea</taxon>
        <taxon>Aphelinidae</taxon>
        <taxon>Aphelininae</taxon>
        <taxon>Eretmocerus</taxon>
    </lineage>
</organism>
<keyword evidence="2" id="KW-1185">Reference proteome</keyword>